<feature type="region of interest" description="Disordered" evidence="1">
    <location>
        <begin position="1"/>
        <end position="53"/>
    </location>
</feature>
<gene>
    <name evidence="2" type="ORF">ABT317_29570</name>
</gene>
<evidence type="ECO:0000313" key="2">
    <source>
        <dbReference type="EMBL" id="MER6981012.1"/>
    </source>
</evidence>
<protein>
    <submittedName>
        <fullName evidence="2">Uncharacterized protein</fullName>
    </submittedName>
</protein>
<evidence type="ECO:0000313" key="3">
    <source>
        <dbReference type="Proteomes" id="UP001458415"/>
    </source>
</evidence>
<sequence>MKRPDSRNEPPRLRRVRIPGTVPLLPPAAVRRPRDEEEEQEPSGTDVPREAVE</sequence>
<feature type="compositionally biased region" description="Basic and acidic residues" evidence="1">
    <location>
        <begin position="1"/>
        <end position="12"/>
    </location>
</feature>
<comment type="caution">
    <text evidence="2">The sequence shown here is derived from an EMBL/GenBank/DDBJ whole genome shotgun (WGS) entry which is preliminary data.</text>
</comment>
<proteinExistence type="predicted"/>
<organism evidence="2 3">
    <name type="scientific">Streptomyces carpinensis</name>
    <dbReference type="NCBI Taxonomy" id="66369"/>
    <lineage>
        <taxon>Bacteria</taxon>
        <taxon>Bacillati</taxon>
        <taxon>Actinomycetota</taxon>
        <taxon>Actinomycetes</taxon>
        <taxon>Kitasatosporales</taxon>
        <taxon>Streptomycetaceae</taxon>
        <taxon>Streptomyces</taxon>
    </lineage>
</organism>
<evidence type="ECO:0000256" key="1">
    <source>
        <dbReference type="SAM" id="MobiDB-lite"/>
    </source>
</evidence>
<dbReference type="EMBL" id="JBEPCU010000670">
    <property type="protein sequence ID" value="MER6981012.1"/>
    <property type="molecule type" value="Genomic_DNA"/>
</dbReference>
<accession>A0ABV1WA17</accession>
<reference evidence="2 3" key="1">
    <citation type="submission" date="2024-06" db="EMBL/GenBank/DDBJ databases">
        <title>The Natural Products Discovery Center: Release of the First 8490 Sequenced Strains for Exploring Actinobacteria Biosynthetic Diversity.</title>
        <authorList>
            <person name="Kalkreuter E."/>
            <person name="Kautsar S.A."/>
            <person name="Yang D."/>
            <person name="Bader C.D."/>
            <person name="Teijaro C.N."/>
            <person name="Fluegel L."/>
            <person name="Davis C.M."/>
            <person name="Simpson J.R."/>
            <person name="Lauterbach L."/>
            <person name="Steele A.D."/>
            <person name="Gui C."/>
            <person name="Meng S."/>
            <person name="Li G."/>
            <person name="Viehrig K."/>
            <person name="Ye F."/>
            <person name="Su P."/>
            <person name="Kiefer A.F."/>
            <person name="Nichols A."/>
            <person name="Cepeda A.J."/>
            <person name="Yan W."/>
            <person name="Fan B."/>
            <person name="Jiang Y."/>
            <person name="Adhikari A."/>
            <person name="Zheng C.-J."/>
            <person name="Schuster L."/>
            <person name="Cowan T.M."/>
            <person name="Smanski M.J."/>
            <person name="Chevrette M.G."/>
            <person name="De Carvalho L.P.S."/>
            <person name="Shen B."/>
        </authorList>
    </citation>
    <scope>NUCLEOTIDE SEQUENCE [LARGE SCALE GENOMIC DNA]</scope>
    <source>
        <strain evidence="2 3">NPDC000634</strain>
    </source>
</reference>
<dbReference type="RefSeq" id="WP_167413990.1">
    <property type="nucleotide sequence ID" value="NZ_MUBM01000089.1"/>
</dbReference>
<keyword evidence="3" id="KW-1185">Reference proteome</keyword>
<name>A0ABV1WA17_9ACTN</name>
<dbReference type="Proteomes" id="UP001458415">
    <property type="component" value="Unassembled WGS sequence"/>
</dbReference>